<name>A0ABV5JNG0_9ACTN</name>
<keyword evidence="5" id="KW-1185">Reference proteome</keyword>
<dbReference type="RefSeq" id="WP_338403635.1">
    <property type="nucleotide sequence ID" value="NZ_JAALDM010000289.1"/>
</dbReference>
<dbReference type="Pfam" id="PF00881">
    <property type="entry name" value="Nitroreductase"/>
    <property type="match status" value="1"/>
</dbReference>
<dbReference type="EMBL" id="JBHMDY010000001">
    <property type="protein sequence ID" value="MFB9258299.1"/>
    <property type="molecule type" value="Genomic_DNA"/>
</dbReference>
<reference evidence="4 5" key="1">
    <citation type="submission" date="2024-09" db="EMBL/GenBank/DDBJ databases">
        <authorList>
            <person name="Sun Q."/>
            <person name="Mori K."/>
        </authorList>
    </citation>
    <scope>NUCLEOTIDE SEQUENCE [LARGE SCALE GENOMIC DNA]</scope>
    <source>
        <strain evidence="4 5">CCM 7659</strain>
    </source>
</reference>
<comment type="similarity">
    <text evidence="1">Belongs to the nitroreductase family.</text>
</comment>
<proteinExistence type="inferred from homology"/>
<dbReference type="Proteomes" id="UP001589700">
    <property type="component" value="Unassembled WGS sequence"/>
</dbReference>
<keyword evidence="2" id="KW-0560">Oxidoreductase</keyword>
<dbReference type="SUPFAM" id="SSF55469">
    <property type="entry name" value="FMN-dependent nitroreductase-like"/>
    <property type="match status" value="1"/>
</dbReference>
<sequence length="231" mass="25230">MALLDPSFSDPLSLPDIGRKLLPHTPFEALATTRTVRRRLDPERPVDMESILRALGYAGQAPTGGASIRAHFVVVTDPGTRAELGEHYRRVWNARYGEFLEAARSEAARRGEKAPSDLESAAHLAANMGRMPVHVVACVDTAGRSMDGNQASLWGSVLPAAWSYMLAVRSLGLASAWTTVLLDAEQEVAELLELPESVRIGAVLPTAHPLGEGFRPARRDNWAAHIHDERW</sequence>
<dbReference type="PANTHER" id="PTHR43673">
    <property type="entry name" value="NAD(P)H NITROREDUCTASE YDGI-RELATED"/>
    <property type="match status" value="1"/>
</dbReference>
<evidence type="ECO:0000313" key="4">
    <source>
        <dbReference type="EMBL" id="MFB9258299.1"/>
    </source>
</evidence>
<evidence type="ECO:0000313" key="5">
    <source>
        <dbReference type="Proteomes" id="UP001589700"/>
    </source>
</evidence>
<organism evidence="4 5">
    <name type="scientific">Dietzia aerolata</name>
    <dbReference type="NCBI Taxonomy" id="595984"/>
    <lineage>
        <taxon>Bacteria</taxon>
        <taxon>Bacillati</taxon>
        <taxon>Actinomycetota</taxon>
        <taxon>Actinomycetes</taxon>
        <taxon>Mycobacteriales</taxon>
        <taxon>Dietziaceae</taxon>
        <taxon>Dietzia</taxon>
    </lineage>
</organism>
<accession>A0ABV5JNG0</accession>
<dbReference type="PANTHER" id="PTHR43673:SF10">
    <property type="entry name" value="NADH DEHYDROGENASE_NAD(P)H NITROREDUCTASE XCC3605-RELATED"/>
    <property type="match status" value="1"/>
</dbReference>
<dbReference type="InterPro" id="IPR000415">
    <property type="entry name" value="Nitroreductase-like"/>
</dbReference>
<gene>
    <name evidence="4" type="ORF">ACFFVD_00600</name>
</gene>
<protein>
    <submittedName>
        <fullName evidence="4">Nitroreductase family protein</fullName>
    </submittedName>
</protein>
<evidence type="ECO:0000256" key="2">
    <source>
        <dbReference type="ARBA" id="ARBA00023002"/>
    </source>
</evidence>
<comment type="caution">
    <text evidence="4">The sequence shown here is derived from an EMBL/GenBank/DDBJ whole genome shotgun (WGS) entry which is preliminary data.</text>
</comment>
<evidence type="ECO:0000256" key="1">
    <source>
        <dbReference type="ARBA" id="ARBA00007118"/>
    </source>
</evidence>
<dbReference type="CDD" id="cd02062">
    <property type="entry name" value="Nitro_FMN_reductase"/>
    <property type="match status" value="1"/>
</dbReference>
<dbReference type="Gene3D" id="3.40.109.10">
    <property type="entry name" value="NADH Oxidase"/>
    <property type="match status" value="1"/>
</dbReference>
<dbReference type="InterPro" id="IPR029479">
    <property type="entry name" value="Nitroreductase"/>
</dbReference>
<evidence type="ECO:0000259" key="3">
    <source>
        <dbReference type="Pfam" id="PF00881"/>
    </source>
</evidence>
<feature type="domain" description="Nitroreductase" evidence="3">
    <location>
        <begin position="32"/>
        <end position="202"/>
    </location>
</feature>